<dbReference type="SUPFAM" id="SSF53927">
    <property type="entry name" value="Cytidine deaminase-like"/>
    <property type="match status" value="1"/>
</dbReference>
<evidence type="ECO:0000313" key="7">
    <source>
        <dbReference type="Proteomes" id="UP000178999"/>
    </source>
</evidence>
<dbReference type="AlphaFoldDB" id="A0A1F8CSJ6"/>
<dbReference type="Gene3D" id="3.40.140.10">
    <property type="entry name" value="Cytidine Deaminase, domain 2"/>
    <property type="match status" value="1"/>
</dbReference>
<dbReference type="PANTHER" id="PTHR11086">
    <property type="entry name" value="DEOXYCYTIDYLATE DEAMINASE-RELATED"/>
    <property type="match status" value="1"/>
</dbReference>
<evidence type="ECO:0000259" key="5">
    <source>
        <dbReference type="PROSITE" id="PS51747"/>
    </source>
</evidence>
<dbReference type="InterPro" id="IPR016192">
    <property type="entry name" value="APOBEC/CMP_deaminase_Zn-bd"/>
</dbReference>
<dbReference type="PROSITE" id="PS00903">
    <property type="entry name" value="CYT_DCMP_DEAMINASES_1"/>
    <property type="match status" value="1"/>
</dbReference>
<dbReference type="InterPro" id="IPR016193">
    <property type="entry name" value="Cytidine_deaminase-like"/>
</dbReference>
<name>A0A1F8CSJ6_9BACT</name>
<evidence type="ECO:0000256" key="3">
    <source>
        <dbReference type="ARBA" id="ARBA00022801"/>
    </source>
</evidence>
<feature type="domain" description="CMP/dCMP-type deaminase" evidence="5">
    <location>
        <begin position="132"/>
        <end position="268"/>
    </location>
</feature>
<keyword evidence="3" id="KW-0378">Hydrolase</keyword>
<dbReference type="STRING" id="1802538.A2382_05350"/>
<keyword evidence="4" id="KW-0862">Zinc</keyword>
<comment type="caution">
    <text evidence="6">The sequence shown here is derived from an EMBL/GenBank/DDBJ whole genome shotgun (WGS) entry which is preliminary data.</text>
</comment>
<dbReference type="GO" id="GO:0004132">
    <property type="term" value="F:dCMP deaminase activity"/>
    <property type="evidence" value="ECO:0007669"/>
    <property type="project" value="TreeGrafter"/>
</dbReference>
<dbReference type="PROSITE" id="PS51747">
    <property type="entry name" value="CYT_DCMP_DEAMINASES_2"/>
    <property type="match status" value="1"/>
</dbReference>
<organism evidence="6 7">
    <name type="scientific">Candidatus Woesebacteria bacterium RIFOXYB1_FULL_38_16</name>
    <dbReference type="NCBI Taxonomy" id="1802538"/>
    <lineage>
        <taxon>Bacteria</taxon>
        <taxon>Candidatus Woeseibacteriota</taxon>
    </lineage>
</organism>
<evidence type="ECO:0000256" key="2">
    <source>
        <dbReference type="ARBA" id="ARBA00022723"/>
    </source>
</evidence>
<comment type="similarity">
    <text evidence="1">Belongs to the cytidine and deoxycytidylate deaminase family.</text>
</comment>
<sequence length="277" mass="30928">MKMILVYMPVIHKGYLDFVMAHLDAQIFLWGNSLIAKEPRLKKEIRALSPEDVKTVLNAATGREIKIAEIGDLDNICASALPLILPDDALSHRLLNETLLSLGLRYWQFQPVFLRWDSHTASLPVAVIPDQVISKKALRYIIRKAKSEAELSSDWWRHVGAVLFDKRNMIYISSHNEHLPTEYAPYIDGDPRASFKKGLNIELSTAIHAEANVLAKAAKIGIATARLSLLVTTFPCPVCAKLIVACGISTVYYLEGYGVLDGERILRDAQVKIIQVV</sequence>
<dbReference type="EMBL" id="MGHY01000028">
    <property type="protein sequence ID" value="OGM78809.1"/>
    <property type="molecule type" value="Genomic_DNA"/>
</dbReference>
<dbReference type="GO" id="GO:0005737">
    <property type="term" value="C:cytoplasm"/>
    <property type="evidence" value="ECO:0007669"/>
    <property type="project" value="TreeGrafter"/>
</dbReference>
<dbReference type="Proteomes" id="UP000178999">
    <property type="component" value="Unassembled WGS sequence"/>
</dbReference>
<proteinExistence type="inferred from homology"/>
<dbReference type="Pfam" id="PF00383">
    <property type="entry name" value="dCMP_cyt_deam_1"/>
    <property type="match status" value="1"/>
</dbReference>
<reference evidence="6 7" key="1">
    <citation type="journal article" date="2016" name="Nat. Commun.">
        <title>Thousands of microbial genomes shed light on interconnected biogeochemical processes in an aquifer system.</title>
        <authorList>
            <person name="Anantharaman K."/>
            <person name="Brown C.T."/>
            <person name="Hug L.A."/>
            <person name="Sharon I."/>
            <person name="Castelle C.J."/>
            <person name="Probst A.J."/>
            <person name="Thomas B.C."/>
            <person name="Singh A."/>
            <person name="Wilkins M.J."/>
            <person name="Karaoz U."/>
            <person name="Brodie E.L."/>
            <person name="Williams K.H."/>
            <person name="Hubbard S.S."/>
            <person name="Banfield J.F."/>
        </authorList>
    </citation>
    <scope>NUCLEOTIDE SEQUENCE [LARGE SCALE GENOMIC DNA]</scope>
</reference>
<gene>
    <name evidence="6" type="ORF">A2382_05350</name>
</gene>
<evidence type="ECO:0000313" key="6">
    <source>
        <dbReference type="EMBL" id="OGM78809.1"/>
    </source>
</evidence>
<dbReference type="InterPro" id="IPR015517">
    <property type="entry name" value="dCMP_deaminase-rel"/>
</dbReference>
<evidence type="ECO:0000256" key="4">
    <source>
        <dbReference type="ARBA" id="ARBA00022833"/>
    </source>
</evidence>
<dbReference type="InterPro" id="IPR002125">
    <property type="entry name" value="CMP_dCMP_dom"/>
</dbReference>
<protein>
    <recommendedName>
        <fullName evidence="5">CMP/dCMP-type deaminase domain-containing protein</fullName>
    </recommendedName>
</protein>
<evidence type="ECO:0000256" key="1">
    <source>
        <dbReference type="ARBA" id="ARBA00006576"/>
    </source>
</evidence>
<dbReference type="PANTHER" id="PTHR11086:SF18">
    <property type="entry name" value="DEOXYCYTIDYLATE DEAMINASE"/>
    <property type="match status" value="1"/>
</dbReference>
<accession>A0A1F8CSJ6</accession>
<keyword evidence="2" id="KW-0479">Metal-binding</keyword>
<dbReference type="GO" id="GO:0008270">
    <property type="term" value="F:zinc ion binding"/>
    <property type="evidence" value="ECO:0007669"/>
    <property type="project" value="InterPro"/>
</dbReference>